<gene>
    <name evidence="1" type="ORF">K488DRAFT_54332</name>
</gene>
<keyword evidence="2" id="KW-1185">Reference proteome</keyword>
<sequence>MYFLATRVIYKYITCTGSDNLSVEELNHFAFGQDLPPKLDDDWFPYESKAMFLLDILDNLPRNRLSDSVLKMIIWMLQELGVRDVPSLYAFRKMQNRIRGHGGVPTHPYISPIGNHYFMNDIPTMIAHDWSNPKTRPHIQIYPEISNGPISEFWHAQKLLHDIDPTLLTPMYVRGVQHFYIHEPAQLFTGNFVIPLRWIIYQKVLHAQAYSVTVNSQTNEARISTKESDMQMISVTSLKFNYLDLVTSNRLPKFNSKFHKLFYLDIFSDYLDSPTILQMPNPLRQLAEGEPLYSSFVDLFGDDVSGNRSKSWNKHNNIYMSHRNLPRAMLQQEYHIHFVSTSPHASVTEQGGAVKEQIEKTQHTPIRVWDPLDARYIRFRVIPNAKPGDNPMQNEECSHMLGNSNSFCRKCYTGGSKAEKISDDGYHSLFLPGRPRFATETLREIIRQVSKACTGVEKHVKDRQTSTGVKDIFTQVWIDRLISQARSLKASGNSDQDVYSQLMDWVSEHYDQVFSANLRLNGFDANKDTPVELLHTILLGIVKYVWYSTHTSWSPSAKTLYSQRLQATDIHGLSIPPIRANYIMQFANSLIGRQLKIVAQVSVFHVHDLVSPEIFSIWKAVGFLTALLWLPEIDNTDQYVMDLQQAADNVLDLFALYEPSKIIDKFKLHLLTHLTDDVVRFGPLLGESTEVYECYNAIFRMCSIYSNHLAPSRDIAKQLAGLEDIKHRILGGWWSDTNQNWVQAGAGVRNYLAKHSSLQKIFGWTTRTAYLEPIPRNTDGSQNKTATHPNKLWQETAASQSINADSINLSPTQQWFMCKSVIISSGDRCLLGSWVLAHDIQNNQMAPANIYGRIIEIISDIHGQCSLITLQKFELASDRHPLYDMPKLYQRFSEQLTIVLSAESVQFTFNVQHDCQKAGCTTSGSRPLVQERAQTSRFEAYIEHTQDTNIPDEYIINLHALHNAHLIRRHLPRHLTIPNPLYSSSQARCAEHNKLANQLRVNMEVAAKRKRARADTTSVQAGMYL</sequence>
<comment type="caution">
    <text evidence="1">The sequence shown here is derived from an EMBL/GenBank/DDBJ whole genome shotgun (WGS) entry which is preliminary data.</text>
</comment>
<name>A0ACB8QFM3_9AGAM</name>
<protein>
    <submittedName>
        <fullName evidence="1">Uncharacterized protein</fullName>
    </submittedName>
</protein>
<reference evidence="1" key="2">
    <citation type="journal article" date="2022" name="New Phytol.">
        <title>Evolutionary transition to the ectomycorrhizal habit in the genomes of a hyperdiverse lineage of mushroom-forming fungi.</title>
        <authorList>
            <person name="Looney B."/>
            <person name="Miyauchi S."/>
            <person name="Morin E."/>
            <person name="Drula E."/>
            <person name="Courty P.E."/>
            <person name="Kohler A."/>
            <person name="Kuo A."/>
            <person name="LaButti K."/>
            <person name="Pangilinan J."/>
            <person name="Lipzen A."/>
            <person name="Riley R."/>
            <person name="Andreopoulos W."/>
            <person name="He G."/>
            <person name="Johnson J."/>
            <person name="Nolan M."/>
            <person name="Tritt A."/>
            <person name="Barry K.W."/>
            <person name="Grigoriev I.V."/>
            <person name="Nagy L.G."/>
            <person name="Hibbett D."/>
            <person name="Henrissat B."/>
            <person name="Matheny P.B."/>
            <person name="Labbe J."/>
            <person name="Martin F.M."/>
        </authorList>
    </citation>
    <scope>NUCLEOTIDE SEQUENCE</scope>
    <source>
        <strain evidence="1">EC-137</strain>
    </source>
</reference>
<dbReference type="Proteomes" id="UP000814128">
    <property type="component" value="Unassembled WGS sequence"/>
</dbReference>
<accession>A0ACB8QFM3</accession>
<reference evidence="1" key="1">
    <citation type="submission" date="2021-02" db="EMBL/GenBank/DDBJ databases">
        <authorList>
            <consortium name="DOE Joint Genome Institute"/>
            <person name="Ahrendt S."/>
            <person name="Looney B.P."/>
            <person name="Miyauchi S."/>
            <person name="Morin E."/>
            <person name="Drula E."/>
            <person name="Courty P.E."/>
            <person name="Chicoki N."/>
            <person name="Fauchery L."/>
            <person name="Kohler A."/>
            <person name="Kuo A."/>
            <person name="Labutti K."/>
            <person name="Pangilinan J."/>
            <person name="Lipzen A."/>
            <person name="Riley R."/>
            <person name="Andreopoulos W."/>
            <person name="He G."/>
            <person name="Johnson J."/>
            <person name="Barry K.W."/>
            <person name="Grigoriev I.V."/>
            <person name="Nagy L."/>
            <person name="Hibbett D."/>
            <person name="Henrissat B."/>
            <person name="Matheny P.B."/>
            <person name="Labbe J."/>
            <person name="Martin F."/>
        </authorList>
    </citation>
    <scope>NUCLEOTIDE SEQUENCE</scope>
    <source>
        <strain evidence="1">EC-137</strain>
    </source>
</reference>
<dbReference type="EMBL" id="MU273624">
    <property type="protein sequence ID" value="KAI0030393.1"/>
    <property type="molecule type" value="Genomic_DNA"/>
</dbReference>
<organism evidence="1 2">
    <name type="scientific">Vararia minispora EC-137</name>
    <dbReference type="NCBI Taxonomy" id="1314806"/>
    <lineage>
        <taxon>Eukaryota</taxon>
        <taxon>Fungi</taxon>
        <taxon>Dikarya</taxon>
        <taxon>Basidiomycota</taxon>
        <taxon>Agaricomycotina</taxon>
        <taxon>Agaricomycetes</taxon>
        <taxon>Russulales</taxon>
        <taxon>Lachnocladiaceae</taxon>
        <taxon>Vararia</taxon>
    </lineage>
</organism>
<evidence type="ECO:0000313" key="2">
    <source>
        <dbReference type="Proteomes" id="UP000814128"/>
    </source>
</evidence>
<evidence type="ECO:0000313" key="1">
    <source>
        <dbReference type="EMBL" id="KAI0030393.1"/>
    </source>
</evidence>
<proteinExistence type="predicted"/>